<reference evidence="2 3" key="1">
    <citation type="submission" date="2024-01" db="EMBL/GenBank/DDBJ databases">
        <title>A draft genome for a cacao thread blight-causing isolate of Paramarasmius palmivorus.</title>
        <authorList>
            <person name="Baruah I.K."/>
            <person name="Bukari Y."/>
            <person name="Amoako-Attah I."/>
            <person name="Meinhardt L.W."/>
            <person name="Bailey B.A."/>
            <person name="Cohen S.P."/>
        </authorList>
    </citation>
    <scope>NUCLEOTIDE SEQUENCE [LARGE SCALE GENOMIC DNA]</scope>
    <source>
        <strain evidence="2 3">GH-12</strain>
    </source>
</reference>
<comment type="caution">
    <text evidence="2">The sequence shown here is derived from an EMBL/GenBank/DDBJ whole genome shotgun (WGS) entry which is preliminary data.</text>
</comment>
<dbReference type="Proteomes" id="UP001383192">
    <property type="component" value="Unassembled WGS sequence"/>
</dbReference>
<feature type="region of interest" description="Disordered" evidence="1">
    <location>
        <begin position="320"/>
        <end position="376"/>
    </location>
</feature>
<keyword evidence="3" id="KW-1185">Reference proteome</keyword>
<dbReference type="AlphaFoldDB" id="A0AAW0C9Y4"/>
<accession>A0AAW0C9Y4</accession>
<dbReference type="EMBL" id="JAYKXP010000054">
    <property type="protein sequence ID" value="KAK7035212.1"/>
    <property type="molecule type" value="Genomic_DNA"/>
</dbReference>
<feature type="compositionally biased region" description="Low complexity" evidence="1">
    <location>
        <begin position="7"/>
        <end position="18"/>
    </location>
</feature>
<gene>
    <name evidence="2" type="ORF">VNI00_011979</name>
</gene>
<evidence type="ECO:0000313" key="3">
    <source>
        <dbReference type="Proteomes" id="UP001383192"/>
    </source>
</evidence>
<evidence type="ECO:0000313" key="2">
    <source>
        <dbReference type="EMBL" id="KAK7035212.1"/>
    </source>
</evidence>
<organism evidence="2 3">
    <name type="scientific">Paramarasmius palmivorus</name>
    <dbReference type="NCBI Taxonomy" id="297713"/>
    <lineage>
        <taxon>Eukaryota</taxon>
        <taxon>Fungi</taxon>
        <taxon>Dikarya</taxon>
        <taxon>Basidiomycota</taxon>
        <taxon>Agaricomycotina</taxon>
        <taxon>Agaricomycetes</taxon>
        <taxon>Agaricomycetidae</taxon>
        <taxon>Agaricales</taxon>
        <taxon>Marasmiineae</taxon>
        <taxon>Marasmiaceae</taxon>
        <taxon>Paramarasmius</taxon>
    </lineage>
</organism>
<name>A0AAW0C9Y4_9AGAR</name>
<proteinExistence type="predicted"/>
<feature type="region of interest" description="Disordered" evidence="1">
    <location>
        <begin position="1"/>
        <end position="36"/>
    </location>
</feature>
<evidence type="ECO:0000256" key="1">
    <source>
        <dbReference type="SAM" id="MobiDB-lite"/>
    </source>
</evidence>
<protein>
    <submittedName>
        <fullName evidence="2">Uncharacterized protein</fullName>
    </submittedName>
</protein>
<sequence>MMHALKNPSFFRPNSRPSSPSPAAPSRPDSGIAFERSRPLNKLSLSSFRRASPAPASNAAAQPVTLVQDGSYLEQLGLKLSEAVSKALVQPNGPVPGADVVAGRRPIPAGRGHALGELIANELNAANENPHLQKAIIRSLHRPLSVLLSNLSTLILPILSSPAFLTPPAPTPQQPNLNATQLHGLGIANLAGELLETFDALSLGVDADIRGDNLRSIREGLVSLVNRVVQPLLNGIRNEILPVLDTLENPTSISVMKSAAGTKQHTAIAMLATHVPVYAQCLKRIAATSTAQKPLTPFIISVVWRAMLAFSGRTYTVPTPPSSPGVVPATLPTTRKRRGSPSNSPPMTPPATRFTIKLPTSRPPTPTGPLSPSTNAAGDARALYDLLRLLPLPEEPSAREAAEEAINGVQALANFYEVAPIVLKADERSIDERADELEGLAEKIPTLIALPILMKMDAQNAGYEAPSVASILGVSEEEYRSGCLTGFGRAEECAIAVGGRVCEYLQRENKMLLLRWLEAEIEEEA</sequence>